<dbReference type="SUPFAM" id="SSF103473">
    <property type="entry name" value="MFS general substrate transporter"/>
    <property type="match status" value="1"/>
</dbReference>
<keyword evidence="2" id="KW-0813">Transport</keyword>
<feature type="transmembrane region" description="Helical" evidence="8">
    <location>
        <begin position="213"/>
        <end position="231"/>
    </location>
</feature>
<dbReference type="InterPro" id="IPR011701">
    <property type="entry name" value="MFS"/>
</dbReference>
<dbReference type="InterPro" id="IPR020846">
    <property type="entry name" value="MFS_dom"/>
</dbReference>
<organism evidence="10 11">
    <name type="scientific">Streptomyces levis</name>
    <dbReference type="NCBI Taxonomy" id="285566"/>
    <lineage>
        <taxon>Bacteria</taxon>
        <taxon>Bacillati</taxon>
        <taxon>Actinomycetota</taxon>
        <taxon>Actinomycetes</taxon>
        <taxon>Kitasatosporales</taxon>
        <taxon>Streptomycetaceae</taxon>
        <taxon>Streptomyces</taxon>
    </lineage>
</organism>
<feature type="domain" description="Major facilitator superfamily (MFS) profile" evidence="9">
    <location>
        <begin position="26"/>
        <end position="506"/>
    </location>
</feature>
<dbReference type="PROSITE" id="PS50850">
    <property type="entry name" value="MFS"/>
    <property type="match status" value="1"/>
</dbReference>
<evidence type="ECO:0000256" key="4">
    <source>
        <dbReference type="ARBA" id="ARBA00022692"/>
    </source>
</evidence>
<feature type="transmembrane region" description="Helical" evidence="8">
    <location>
        <begin position="243"/>
        <end position="260"/>
    </location>
</feature>
<feature type="transmembrane region" description="Helical" evidence="8">
    <location>
        <begin position="60"/>
        <end position="79"/>
    </location>
</feature>
<dbReference type="Gene3D" id="1.20.1720.10">
    <property type="entry name" value="Multidrug resistance protein D"/>
    <property type="match status" value="1"/>
</dbReference>
<feature type="transmembrane region" description="Helical" evidence="8">
    <location>
        <begin position="316"/>
        <end position="338"/>
    </location>
</feature>
<reference evidence="11" key="1">
    <citation type="journal article" date="2019" name="Int. J. Syst. Evol. Microbiol.">
        <title>The Global Catalogue of Microorganisms (GCM) 10K type strain sequencing project: providing services to taxonomists for standard genome sequencing and annotation.</title>
        <authorList>
            <consortium name="The Broad Institute Genomics Platform"/>
            <consortium name="The Broad Institute Genome Sequencing Center for Infectious Disease"/>
            <person name="Wu L."/>
            <person name="Ma J."/>
        </authorList>
    </citation>
    <scope>NUCLEOTIDE SEQUENCE [LARGE SCALE GENOMIC DNA]</scope>
    <source>
        <strain evidence="11">JCM 6924</strain>
    </source>
</reference>
<name>A0ABP6BDX3_9ACTN</name>
<dbReference type="Gene3D" id="1.20.1250.20">
    <property type="entry name" value="MFS general substrate transporter like domains"/>
    <property type="match status" value="1"/>
</dbReference>
<feature type="transmembrane region" description="Helical" evidence="8">
    <location>
        <begin position="370"/>
        <end position="392"/>
    </location>
</feature>
<evidence type="ECO:0000256" key="8">
    <source>
        <dbReference type="SAM" id="Phobius"/>
    </source>
</evidence>
<feature type="transmembrane region" description="Helical" evidence="8">
    <location>
        <begin position="281"/>
        <end position="304"/>
    </location>
</feature>
<comment type="subcellular location">
    <subcellularLocation>
        <location evidence="1">Cell membrane</location>
        <topology evidence="1">Multi-pass membrane protein</topology>
    </subcellularLocation>
</comment>
<feature type="region of interest" description="Disordered" evidence="7">
    <location>
        <begin position="508"/>
        <end position="528"/>
    </location>
</feature>
<feature type="transmembrane region" description="Helical" evidence="8">
    <location>
        <begin position="177"/>
        <end position="201"/>
    </location>
</feature>
<dbReference type="Proteomes" id="UP001501095">
    <property type="component" value="Unassembled WGS sequence"/>
</dbReference>
<dbReference type="CDD" id="cd17502">
    <property type="entry name" value="MFS_Azr1_MDR_like"/>
    <property type="match status" value="1"/>
</dbReference>
<dbReference type="EMBL" id="BAAATM010000029">
    <property type="protein sequence ID" value="GAA2560042.1"/>
    <property type="molecule type" value="Genomic_DNA"/>
</dbReference>
<keyword evidence="3" id="KW-1003">Cell membrane</keyword>
<proteinExistence type="predicted"/>
<keyword evidence="6 8" id="KW-0472">Membrane</keyword>
<keyword evidence="11" id="KW-1185">Reference proteome</keyword>
<dbReference type="NCBIfam" id="TIGR00711">
    <property type="entry name" value="efflux_EmrB"/>
    <property type="match status" value="1"/>
</dbReference>
<dbReference type="InterPro" id="IPR036259">
    <property type="entry name" value="MFS_trans_sf"/>
</dbReference>
<feature type="transmembrane region" description="Helical" evidence="8">
    <location>
        <begin position="91"/>
        <end position="110"/>
    </location>
</feature>
<feature type="transmembrane region" description="Helical" evidence="8">
    <location>
        <begin position="149"/>
        <end position="171"/>
    </location>
</feature>
<dbReference type="RefSeq" id="WP_344544351.1">
    <property type="nucleotide sequence ID" value="NZ_BAAATM010000029.1"/>
</dbReference>
<gene>
    <name evidence="10" type="ORF">GCM10010423_72950</name>
</gene>
<dbReference type="PRINTS" id="PR01036">
    <property type="entry name" value="TCRTETB"/>
</dbReference>
<feature type="transmembrane region" description="Helical" evidence="8">
    <location>
        <begin position="476"/>
        <end position="499"/>
    </location>
</feature>
<evidence type="ECO:0000256" key="2">
    <source>
        <dbReference type="ARBA" id="ARBA00022448"/>
    </source>
</evidence>
<evidence type="ECO:0000256" key="1">
    <source>
        <dbReference type="ARBA" id="ARBA00004651"/>
    </source>
</evidence>
<accession>A0ABP6BDX3</accession>
<comment type="caution">
    <text evidence="10">The sequence shown here is derived from an EMBL/GenBank/DDBJ whole genome shotgun (WGS) entry which is preliminary data.</text>
</comment>
<evidence type="ECO:0000256" key="5">
    <source>
        <dbReference type="ARBA" id="ARBA00022989"/>
    </source>
</evidence>
<dbReference type="PANTHER" id="PTHR23501">
    <property type="entry name" value="MAJOR FACILITATOR SUPERFAMILY"/>
    <property type="match status" value="1"/>
</dbReference>
<evidence type="ECO:0000313" key="11">
    <source>
        <dbReference type="Proteomes" id="UP001501095"/>
    </source>
</evidence>
<sequence>MPSRTTGTDSPLTAAGSPPRTRIRPVITACLLAVFLAMLDSQIVATALPRIVGDLGGLDVFAWVTTAYIIAASVTTPVYGKLGDLFGRKKIFLIAVALFLAGSALSGAAQSMDQLILFRTVQGIGAGGLFVSVLAIIGELFNPREAARYFNLFGIVFALAALAGPAVGGALTDLLSWHWVFLINLPVGVVILVLVSTCLHLPRADRPARIDYTGFLLLSASIVALTLAASWGGVKYEWLDWRILALGAAAVLLAVAFVAAERRAAEPVIPLHLFRDSTFSVSVLVSVAAGIVFLGSVNFLAIYIQVVTGASPTMSGVVLLPMMFGLVASSVVSGVAITRTGRYKWYPVLSMAIGIAGALLLATMDTGTPRAVVIGYMLVFGVAAGLNMQVLTMAAQNTAPRDDIGAVHATVSFARQLGTTVGISLFASIFYNRLTEEITERTPAGALRGIDPDALNSTETLDRLTEPVRDAVEQSYAAALTPVFLTAVPVLLLGLLAALTMKNLPLRGEEHQGHGEENQGHEAVAEES</sequence>
<evidence type="ECO:0000256" key="7">
    <source>
        <dbReference type="SAM" id="MobiDB-lite"/>
    </source>
</evidence>
<feature type="transmembrane region" description="Helical" evidence="8">
    <location>
        <begin position="116"/>
        <end position="137"/>
    </location>
</feature>
<feature type="transmembrane region" description="Helical" evidence="8">
    <location>
        <begin position="345"/>
        <end position="364"/>
    </location>
</feature>
<evidence type="ECO:0000259" key="9">
    <source>
        <dbReference type="PROSITE" id="PS50850"/>
    </source>
</evidence>
<evidence type="ECO:0000313" key="10">
    <source>
        <dbReference type="EMBL" id="GAA2560042.1"/>
    </source>
</evidence>
<dbReference type="PANTHER" id="PTHR23501:SF197">
    <property type="entry name" value="COMD"/>
    <property type="match status" value="1"/>
</dbReference>
<dbReference type="InterPro" id="IPR004638">
    <property type="entry name" value="EmrB-like"/>
</dbReference>
<protein>
    <recommendedName>
        <fullName evidence="9">Major facilitator superfamily (MFS) profile domain-containing protein</fullName>
    </recommendedName>
</protein>
<feature type="transmembrane region" description="Helical" evidence="8">
    <location>
        <begin position="26"/>
        <end position="48"/>
    </location>
</feature>
<keyword evidence="4 8" id="KW-0812">Transmembrane</keyword>
<dbReference type="Pfam" id="PF07690">
    <property type="entry name" value="MFS_1"/>
    <property type="match status" value="1"/>
</dbReference>
<keyword evidence="5 8" id="KW-1133">Transmembrane helix</keyword>
<evidence type="ECO:0000256" key="3">
    <source>
        <dbReference type="ARBA" id="ARBA00022475"/>
    </source>
</evidence>
<evidence type="ECO:0000256" key="6">
    <source>
        <dbReference type="ARBA" id="ARBA00023136"/>
    </source>
</evidence>